<evidence type="ECO:0000313" key="1">
    <source>
        <dbReference type="EMBL" id="JAD26338.1"/>
    </source>
</evidence>
<organism evidence="1">
    <name type="scientific">Arundo donax</name>
    <name type="common">Giant reed</name>
    <name type="synonym">Donax arundinaceus</name>
    <dbReference type="NCBI Taxonomy" id="35708"/>
    <lineage>
        <taxon>Eukaryota</taxon>
        <taxon>Viridiplantae</taxon>
        <taxon>Streptophyta</taxon>
        <taxon>Embryophyta</taxon>
        <taxon>Tracheophyta</taxon>
        <taxon>Spermatophyta</taxon>
        <taxon>Magnoliopsida</taxon>
        <taxon>Liliopsida</taxon>
        <taxon>Poales</taxon>
        <taxon>Poaceae</taxon>
        <taxon>PACMAD clade</taxon>
        <taxon>Arundinoideae</taxon>
        <taxon>Arundineae</taxon>
        <taxon>Arundo</taxon>
    </lineage>
</organism>
<dbReference type="EMBL" id="GBRH01271557">
    <property type="protein sequence ID" value="JAD26338.1"/>
    <property type="molecule type" value="Transcribed_RNA"/>
</dbReference>
<dbReference type="AlphaFoldDB" id="A0A0A8YLC4"/>
<reference evidence="1" key="1">
    <citation type="submission" date="2014-09" db="EMBL/GenBank/DDBJ databases">
        <authorList>
            <person name="Magalhaes I.L.F."/>
            <person name="Oliveira U."/>
            <person name="Santos F.R."/>
            <person name="Vidigal T.H.D.A."/>
            <person name="Brescovit A.D."/>
            <person name="Santos A.J."/>
        </authorList>
    </citation>
    <scope>NUCLEOTIDE SEQUENCE</scope>
    <source>
        <tissue evidence="1">Shoot tissue taken approximately 20 cm above the soil surface</tissue>
    </source>
</reference>
<reference evidence="1" key="2">
    <citation type="journal article" date="2015" name="Data Brief">
        <title>Shoot transcriptome of the giant reed, Arundo donax.</title>
        <authorList>
            <person name="Barrero R.A."/>
            <person name="Guerrero F.D."/>
            <person name="Moolhuijzen P."/>
            <person name="Goolsby J.A."/>
            <person name="Tidwell J."/>
            <person name="Bellgard S.E."/>
            <person name="Bellgard M.I."/>
        </authorList>
    </citation>
    <scope>NUCLEOTIDE SEQUENCE</scope>
    <source>
        <tissue evidence="1">Shoot tissue taken approximately 20 cm above the soil surface</tissue>
    </source>
</reference>
<accession>A0A0A8YLC4</accession>
<protein>
    <submittedName>
        <fullName evidence="1">Uncharacterized protein</fullName>
    </submittedName>
</protein>
<sequence length="62" mass="7051">MALLFSWGKISFFLVSSFLGWFLPRVWEVLCSLSLGISPRKEKGLEIFAVEGFRGEAQKGKR</sequence>
<proteinExistence type="predicted"/>
<name>A0A0A8YLC4_ARUDO</name>